<gene>
    <name evidence="2" type="ORF">G3I70_08920</name>
</gene>
<evidence type="ECO:0000313" key="3">
    <source>
        <dbReference type="Proteomes" id="UP000475532"/>
    </source>
</evidence>
<dbReference type="EMBL" id="JAAGLI010000213">
    <property type="protein sequence ID" value="NEA22612.1"/>
    <property type="molecule type" value="Genomic_DNA"/>
</dbReference>
<evidence type="ECO:0000313" key="2">
    <source>
        <dbReference type="EMBL" id="NEA22612.1"/>
    </source>
</evidence>
<reference evidence="2 3" key="1">
    <citation type="submission" date="2020-01" db="EMBL/GenBank/DDBJ databases">
        <title>Insect and environment-associated Actinomycetes.</title>
        <authorList>
            <person name="Currrie C."/>
            <person name="Chevrette M."/>
            <person name="Carlson C."/>
            <person name="Stubbendieck R."/>
            <person name="Wendt-Pienkowski E."/>
        </authorList>
    </citation>
    <scope>NUCLEOTIDE SEQUENCE [LARGE SCALE GENOMIC DNA]</scope>
    <source>
        <strain evidence="2 3">SID10258</strain>
    </source>
</reference>
<organism evidence="2 3">
    <name type="scientific">Actinomadura bangladeshensis</name>
    <dbReference type="NCBI Taxonomy" id="453573"/>
    <lineage>
        <taxon>Bacteria</taxon>
        <taxon>Bacillati</taxon>
        <taxon>Actinomycetota</taxon>
        <taxon>Actinomycetes</taxon>
        <taxon>Streptosporangiales</taxon>
        <taxon>Thermomonosporaceae</taxon>
        <taxon>Actinomadura</taxon>
    </lineage>
</organism>
<dbReference type="Pfam" id="PF21806">
    <property type="entry name" value="DUF6879"/>
    <property type="match status" value="1"/>
</dbReference>
<sequence>MTAAPSPVEFVAAAARSAWRLEMRDGYMRSDPWYQAWQAGRAAEYEANTPRPWLDLIREVTGRSVDVRRTRIISEPASDYIRFEHATTPGNIAAGERVRWVPRPRAAALALPGTDCWIRDAEAVLFSHYTGDGEVAGRDLTTDPGVVRLCATAFEAAWELGVDHEAYQV</sequence>
<accession>A0A6L9QBY1</accession>
<feature type="domain" description="DUF6879" evidence="1">
    <location>
        <begin position="10"/>
        <end position="168"/>
    </location>
</feature>
<dbReference type="AlphaFoldDB" id="A0A6L9QBY1"/>
<name>A0A6L9QBY1_9ACTN</name>
<dbReference type="RefSeq" id="WP_163054374.1">
    <property type="nucleotide sequence ID" value="NZ_JAAGLI010000213.1"/>
</dbReference>
<proteinExistence type="predicted"/>
<comment type="caution">
    <text evidence="2">The sequence shown here is derived from an EMBL/GenBank/DDBJ whole genome shotgun (WGS) entry which is preliminary data.</text>
</comment>
<dbReference type="Proteomes" id="UP000475532">
    <property type="component" value="Unassembled WGS sequence"/>
</dbReference>
<evidence type="ECO:0000259" key="1">
    <source>
        <dbReference type="Pfam" id="PF21806"/>
    </source>
</evidence>
<protein>
    <recommendedName>
        <fullName evidence="1">DUF6879 domain-containing protein</fullName>
    </recommendedName>
</protein>
<dbReference type="InterPro" id="IPR049244">
    <property type="entry name" value="DUF6879"/>
</dbReference>